<dbReference type="InterPro" id="IPR023346">
    <property type="entry name" value="Lysozyme-like_dom_sf"/>
</dbReference>
<protein>
    <recommendedName>
        <fullName evidence="3">Penicillin-binding protein 1A</fullName>
        <ecNumber evidence="21">2.4.99.28</ecNumber>
        <ecNumber evidence="2">3.4.16.4</ecNumber>
    </recommendedName>
</protein>
<dbReference type="Gene3D" id="1.10.3810.10">
    <property type="entry name" value="Biosynthetic peptidoglycan transglycosylase-like"/>
    <property type="match status" value="1"/>
</dbReference>
<dbReference type="OrthoDB" id="9766909at2"/>
<dbReference type="SUPFAM" id="SSF53955">
    <property type="entry name" value="Lysozyme-like"/>
    <property type="match status" value="1"/>
</dbReference>
<evidence type="ECO:0000313" key="23">
    <source>
        <dbReference type="EMBL" id="AWV89781.1"/>
    </source>
</evidence>
<gene>
    <name evidence="23" type="ORF">DN745_10710</name>
</gene>
<keyword evidence="12" id="KW-0133">Cell shape</keyword>
<keyword evidence="11" id="KW-0378">Hydrolase</keyword>
<dbReference type="EMBL" id="CP030032">
    <property type="protein sequence ID" value="AWV89781.1"/>
    <property type="molecule type" value="Genomic_DNA"/>
</dbReference>
<dbReference type="AlphaFoldDB" id="A0A2Z4FLF9"/>
<keyword evidence="4" id="KW-1003">Cell membrane</keyword>
<evidence type="ECO:0000256" key="2">
    <source>
        <dbReference type="ARBA" id="ARBA00012448"/>
    </source>
</evidence>
<dbReference type="KEGG" id="bsed:DN745_10710"/>
<dbReference type="Pfam" id="PF17092">
    <property type="entry name" value="PCB_OB"/>
    <property type="match status" value="1"/>
</dbReference>
<evidence type="ECO:0000256" key="9">
    <source>
        <dbReference type="ARBA" id="ARBA00022679"/>
    </source>
</evidence>
<accession>A0A2Z4FLF9</accession>
<dbReference type="InterPro" id="IPR036950">
    <property type="entry name" value="PBP_transglycosylase"/>
</dbReference>
<comment type="catalytic activity">
    <reaction evidence="22">
        <text>[GlcNAc-(1-&gt;4)-Mur2Ac(oyl-L-Ala-gamma-D-Glu-L-Lys-D-Ala-D-Ala)](n)-di-trans,octa-cis-undecaprenyl diphosphate + beta-D-GlcNAc-(1-&gt;4)-Mur2Ac(oyl-L-Ala-gamma-D-Glu-L-Lys-D-Ala-D-Ala)-di-trans,octa-cis-undecaprenyl diphosphate = [GlcNAc-(1-&gt;4)-Mur2Ac(oyl-L-Ala-gamma-D-Glu-L-Lys-D-Ala-D-Ala)](n+1)-di-trans,octa-cis-undecaprenyl diphosphate + di-trans,octa-cis-undecaprenyl diphosphate + H(+)</text>
        <dbReference type="Rhea" id="RHEA:23708"/>
        <dbReference type="Rhea" id="RHEA-COMP:9602"/>
        <dbReference type="Rhea" id="RHEA-COMP:9603"/>
        <dbReference type="ChEBI" id="CHEBI:15378"/>
        <dbReference type="ChEBI" id="CHEBI:58405"/>
        <dbReference type="ChEBI" id="CHEBI:60033"/>
        <dbReference type="ChEBI" id="CHEBI:78435"/>
        <dbReference type="EC" id="2.4.99.28"/>
    </reaction>
</comment>
<dbReference type="GO" id="GO:0006508">
    <property type="term" value="P:proteolysis"/>
    <property type="evidence" value="ECO:0007669"/>
    <property type="project" value="UniProtKB-KW"/>
</dbReference>
<dbReference type="GO" id="GO:0009252">
    <property type="term" value="P:peptidoglycan biosynthetic process"/>
    <property type="evidence" value="ECO:0007669"/>
    <property type="project" value="UniProtKB-UniPathway"/>
</dbReference>
<dbReference type="GO" id="GO:0008658">
    <property type="term" value="F:penicillin binding"/>
    <property type="evidence" value="ECO:0007669"/>
    <property type="project" value="InterPro"/>
</dbReference>
<keyword evidence="16" id="KW-0472">Membrane</keyword>
<evidence type="ECO:0000256" key="1">
    <source>
        <dbReference type="ARBA" id="ARBA00004249"/>
    </source>
</evidence>
<dbReference type="EC" id="2.4.99.28" evidence="21"/>
<dbReference type="InterPro" id="IPR001264">
    <property type="entry name" value="Glyco_trans_51"/>
</dbReference>
<dbReference type="PANTHER" id="PTHR32282">
    <property type="entry name" value="BINDING PROTEIN TRANSPEPTIDASE, PUTATIVE-RELATED"/>
    <property type="match status" value="1"/>
</dbReference>
<dbReference type="InterPro" id="IPR050396">
    <property type="entry name" value="Glycosyltr_51/Transpeptidase"/>
</dbReference>
<comment type="catalytic activity">
    <reaction evidence="20">
        <text>Preferential cleavage: (Ac)2-L-Lys-D-Ala-|-D-Ala. Also transpeptidation of peptidyl-alanyl moieties that are N-acyl substituents of D-alanine.</text>
        <dbReference type="EC" id="3.4.16.4"/>
    </reaction>
</comment>
<evidence type="ECO:0000256" key="6">
    <source>
        <dbReference type="ARBA" id="ARBA00022645"/>
    </source>
</evidence>
<dbReference type="GO" id="GO:0008955">
    <property type="term" value="F:peptidoglycan glycosyltransferase activity"/>
    <property type="evidence" value="ECO:0007669"/>
    <property type="project" value="UniProtKB-EC"/>
</dbReference>
<keyword evidence="19" id="KW-0961">Cell wall biogenesis/degradation</keyword>
<keyword evidence="6" id="KW-0121">Carboxypeptidase</keyword>
<keyword evidence="14" id="KW-0573">Peptidoglycan synthesis</keyword>
<evidence type="ECO:0000256" key="14">
    <source>
        <dbReference type="ARBA" id="ARBA00022984"/>
    </source>
</evidence>
<evidence type="ECO:0000256" key="20">
    <source>
        <dbReference type="ARBA" id="ARBA00034000"/>
    </source>
</evidence>
<evidence type="ECO:0000256" key="8">
    <source>
        <dbReference type="ARBA" id="ARBA00022676"/>
    </source>
</evidence>
<dbReference type="GO" id="GO:0009002">
    <property type="term" value="F:serine-type D-Ala-D-Ala carboxypeptidase activity"/>
    <property type="evidence" value="ECO:0007669"/>
    <property type="project" value="UniProtKB-EC"/>
</dbReference>
<keyword evidence="24" id="KW-1185">Reference proteome</keyword>
<proteinExistence type="predicted"/>
<evidence type="ECO:0000256" key="16">
    <source>
        <dbReference type="ARBA" id="ARBA00023136"/>
    </source>
</evidence>
<evidence type="ECO:0000256" key="12">
    <source>
        <dbReference type="ARBA" id="ARBA00022960"/>
    </source>
</evidence>
<evidence type="ECO:0000256" key="22">
    <source>
        <dbReference type="ARBA" id="ARBA00049902"/>
    </source>
</evidence>
<evidence type="ECO:0000256" key="3">
    <source>
        <dbReference type="ARBA" id="ARBA00018638"/>
    </source>
</evidence>
<sequence>MRQQSPKYSVSQVTAKIRVSKRWGGHWLMPLRLLLVLLIWVPLVAWLVAIFALATLADGLPDSPDLATLHPPRPSQVVARDGWRLAGSPSTKPVEVVDLPPEVVAAFIAAEDAEFFEHRAFNLSAILRAALVDLRTGQATQGASTITQQVAKRFLSPEKTLRRKFNELLLARRIEATYRKSEILEVYLNSVFFGQGAVGISQASWTYFDKPASQLEVAEAALLAGVLPAPSLMNPVTDPERARHNRDQVLGKMHRLGLLSDARHAAEIARPIELAGYQNIQPQRMPYAAETGVRALDELVPKPSDADDSAWASGGYRVVVAHQPRAQAHARRSLREALQAHDRRQGYRSALGRVTAPEMVDPLLAAQPPGGDFLLGRVASVNATSAAVMTAGGEQILKLEDARWAAPAELPRHYKRPARLRDLRTILTVDDLIFVRRQQVNADTPPKWLLVQEPEKEGAFIALDSRTGGLIASVGGMDADRSIFQRAEQACRQPGSVFKPIVYAEAINQGLTPATMLSDLPGASPSGRGGAAGEKIWQPTNADRDFRGYILLADALAQSRNIPTVHLMNHLGIGRVIARAKQLGVTSPIEPTVSAALGASCLRPVELAEVYAAFQRRGRTTKTSAVATIYDADGYPVIDRDDFATADWSSAARLARMATPNPSPQYGISAQIAYIVTHMLRRVATAGTAYKLPADWQVGAKTGTTNKYDGWFVGFDGELTAVAWVGSDANTRALGAGEHGATVAMPVFEGFYTHYFTPEPTIWAQDAPARVVWHRIDPKTGLRAHEGEAGVDFPFIEGSAPTEFAPTRGTRQAENIDMLSQEF</sequence>
<organism evidence="23 24">
    <name type="scientific">Bradymonas sediminis</name>
    <dbReference type="NCBI Taxonomy" id="1548548"/>
    <lineage>
        <taxon>Bacteria</taxon>
        <taxon>Deltaproteobacteria</taxon>
        <taxon>Bradymonadales</taxon>
        <taxon>Bradymonadaceae</taxon>
        <taxon>Bradymonas</taxon>
    </lineage>
</organism>
<evidence type="ECO:0000256" key="15">
    <source>
        <dbReference type="ARBA" id="ARBA00022989"/>
    </source>
</evidence>
<keyword evidence="8" id="KW-0328">Glycosyltransferase</keyword>
<evidence type="ECO:0000256" key="4">
    <source>
        <dbReference type="ARBA" id="ARBA00022475"/>
    </source>
</evidence>
<dbReference type="PANTHER" id="PTHR32282:SF27">
    <property type="entry name" value="PENICILLIN-BINDING PROTEIN 1A"/>
    <property type="match status" value="1"/>
</dbReference>
<dbReference type="InterPro" id="IPR012338">
    <property type="entry name" value="Beta-lactam/transpept-like"/>
</dbReference>
<keyword evidence="9" id="KW-0808">Transferase</keyword>
<dbReference type="GO" id="GO:0008360">
    <property type="term" value="P:regulation of cell shape"/>
    <property type="evidence" value="ECO:0007669"/>
    <property type="project" value="UniProtKB-KW"/>
</dbReference>
<dbReference type="GO" id="GO:0046677">
    <property type="term" value="P:response to antibiotic"/>
    <property type="evidence" value="ECO:0007669"/>
    <property type="project" value="UniProtKB-KW"/>
</dbReference>
<evidence type="ECO:0000256" key="13">
    <source>
        <dbReference type="ARBA" id="ARBA00022968"/>
    </source>
</evidence>
<name>A0A2Z4FLF9_9DELT</name>
<keyword evidence="18" id="KW-0511">Multifunctional enzyme</keyword>
<dbReference type="GO" id="GO:0071555">
    <property type="term" value="P:cell wall organization"/>
    <property type="evidence" value="ECO:0007669"/>
    <property type="project" value="UniProtKB-KW"/>
</dbReference>
<keyword evidence="5" id="KW-0997">Cell inner membrane</keyword>
<evidence type="ECO:0000256" key="7">
    <source>
        <dbReference type="ARBA" id="ARBA00022670"/>
    </source>
</evidence>
<dbReference type="SUPFAM" id="SSF56601">
    <property type="entry name" value="beta-lactamase/transpeptidase-like"/>
    <property type="match status" value="1"/>
</dbReference>
<evidence type="ECO:0000256" key="21">
    <source>
        <dbReference type="ARBA" id="ARBA00044770"/>
    </source>
</evidence>
<keyword evidence="13" id="KW-0735">Signal-anchor</keyword>
<evidence type="ECO:0000256" key="5">
    <source>
        <dbReference type="ARBA" id="ARBA00022519"/>
    </source>
</evidence>
<evidence type="ECO:0000313" key="24">
    <source>
        <dbReference type="Proteomes" id="UP000249799"/>
    </source>
</evidence>
<dbReference type="InterPro" id="IPR031376">
    <property type="entry name" value="PCB_OB"/>
</dbReference>
<keyword evidence="15" id="KW-1133">Transmembrane helix</keyword>
<dbReference type="Pfam" id="PF00905">
    <property type="entry name" value="Transpeptidase"/>
    <property type="match status" value="1"/>
</dbReference>
<dbReference type="Proteomes" id="UP000249799">
    <property type="component" value="Chromosome"/>
</dbReference>
<dbReference type="GO" id="GO:0005886">
    <property type="term" value="C:plasma membrane"/>
    <property type="evidence" value="ECO:0007669"/>
    <property type="project" value="UniProtKB-SubCell"/>
</dbReference>
<evidence type="ECO:0000256" key="18">
    <source>
        <dbReference type="ARBA" id="ARBA00023268"/>
    </source>
</evidence>
<keyword evidence="7" id="KW-0645">Protease</keyword>
<dbReference type="RefSeq" id="WP_111334704.1">
    <property type="nucleotide sequence ID" value="NZ_CP030032.1"/>
</dbReference>
<evidence type="ECO:0000256" key="17">
    <source>
        <dbReference type="ARBA" id="ARBA00023251"/>
    </source>
</evidence>
<comment type="subcellular location">
    <subcellularLocation>
        <location evidence="1">Cell inner membrane</location>
        <topology evidence="1">Single-pass type II membrane protein</topology>
    </subcellularLocation>
</comment>
<dbReference type="InterPro" id="IPR001460">
    <property type="entry name" value="PCN-bd_Tpept"/>
</dbReference>
<keyword evidence="17" id="KW-0046">Antibiotic resistance</keyword>
<reference evidence="23 24" key="1">
    <citation type="submission" date="2018-06" db="EMBL/GenBank/DDBJ databases">
        <title>Lujinxingia sediminis gen. nov. sp. nov., a new facultative anaerobic member of the class Deltaproteobacteria, and proposal of Lujinxingaceae fam. nov.</title>
        <authorList>
            <person name="Guo L.-Y."/>
            <person name="Li C.-M."/>
            <person name="Wang S."/>
            <person name="Du Z.-J."/>
        </authorList>
    </citation>
    <scope>NUCLEOTIDE SEQUENCE [LARGE SCALE GENOMIC DNA]</scope>
    <source>
        <strain evidence="23 24">FA350</strain>
    </source>
</reference>
<evidence type="ECO:0000256" key="19">
    <source>
        <dbReference type="ARBA" id="ARBA00023316"/>
    </source>
</evidence>
<evidence type="ECO:0000256" key="10">
    <source>
        <dbReference type="ARBA" id="ARBA00022692"/>
    </source>
</evidence>
<evidence type="ECO:0000256" key="11">
    <source>
        <dbReference type="ARBA" id="ARBA00022801"/>
    </source>
</evidence>
<dbReference type="Pfam" id="PF00912">
    <property type="entry name" value="Transgly"/>
    <property type="match status" value="1"/>
</dbReference>
<dbReference type="UniPathway" id="UPA00219"/>
<keyword evidence="10" id="KW-0812">Transmembrane</keyword>
<dbReference type="EC" id="3.4.16.4" evidence="2"/>
<dbReference type="GO" id="GO:0030288">
    <property type="term" value="C:outer membrane-bounded periplasmic space"/>
    <property type="evidence" value="ECO:0007669"/>
    <property type="project" value="TreeGrafter"/>
</dbReference>
<dbReference type="Gene3D" id="3.40.710.10">
    <property type="entry name" value="DD-peptidase/beta-lactamase superfamily"/>
    <property type="match status" value="1"/>
</dbReference>